<dbReference type="Gene3D" id="1.10.443.10">
    <property type="entry name" value="Intergrase catalytic core"/>
    <property type="match status" value="1"/>
</dbReference>
<evidence type="ECO:0000313" key="4">
    <source>
        <dbReference type="EMBL" id="PEN13797.1"/>
    </source>
</evidence>
<proteinExistence type="predicted"/>
<dbReference type="RefSeq" id="WP_098074960.1">
    <property type="nucleotide sequence ID" value="NZ_PDEQ01000003.1"/>
</dbReference>
<keyword evidence="2" id="KW-0233">DNA recombination</keyword>
<dbReference type="EMBL" id="PDEQ01000003">
    <property type="protein sequence ID" value="PEN13797.1"/>
    <property type="molecule type" value="Genomic_DNA"/>
</dbReference>
<dbReference type="GO" id="GO:0003677">
    <property type="term" value="F:DNA binding"/>
    <property type="evidence" value="ECO:0007669"/>
    <property type="project" value="UniProtKB-KW"/>
</dbReference>
<comment type="caution">
    <text evidence="4">The sequence shown here is derived from an EMBL/GenBank/DDBJ whole genome shotgun (WGS) entry which is preliminary data.</text>
</comment>
<dbReference type="InterPro" id="IPR011010">
    <property type="entry name" value="DNA_brk_join_enz"/>
</dbReference>
<accession>A0A2A8CYZ3</accession>
<keyword evidence="5" id="KW-1185">Reference proteome</keyword>
<sequence>MSGLVTSRSAGPPASEAGRLLKVARMLSDFPDLEKRQKQIYSLWIMGYLRYVDANDLGEPEPPHINRFLDRLTEKKGIDDAMRQQAAEALVFFHECVLDQSVSEMHGRLSMLSRDERQRILSQLSGPEKLLARIVFHTELDLTEALRLRVGDVDLTRGQITVSDAQGCSDRFVTLSSELTVALERHLKRVQEMHERDLAEGHGSVDLPVSIRDQFPGAGSAWMWQYVFPSPRRTVDLHSGRERRYPMQPNNLMEAIEMLTEPRTRHFISAVSRGPAPGQRDEKKPAASTRPNESASEPEPTPEPDEPVPAQENGPTDEGEAEQSHSEWKSVFS</sequence>
<dbReference type="GO" id="GO:0015074">
    <property type="term" value="P:DNA integration"/>
    <property type="evidence" value="ECO:0007669"/>
    <property type="project" value="InterPro"/>
</dbReference>
<evidence type="ECO:0000256" key="3">
    <source>
        <dbReference type="SAM" id="MobiDB-lite"/>
    </source>
</evidence>
<dbReference type="SUPFAM" id="SSF56349">
    <property type="entry name" value="DNA breaking-rejoining enzymes"/>
    <property type="match status" value="1"/>
</dbReference>
<protein>
    <submittedName>
        <fullName evidence="4">Uncharacterized protein</fullName>
    </submittedName>
</protein>
<dbReference type="Proteomes" id="UP000220102">
    <property type="component" value="Unassembled WGS sequence"/>
</dbReference>
<dbReference type="Gene3D" id="1.10.150.130">
    <property type="match status" value="1"/>
</dbReference>
<name>A0A2A8CYZ3_9BACT</name>
<dbReference type="InterPro" id="IPR013762">
    <property type="entry name" value="Integrase-like_cat_sf"/>
</dbReference>
<feature type="compositionally biased region" description="Basic and acidic residues" evidence="3">
    <location>
        <begin position="322"/>
        <end position="333"/>
    </location>
</feature>
<evidence type="ECO:0000256" key="1">
    <source>
        <dbReference type="ARBA" id="ARBA00023125"/>
    </source>
</evidence>
<dbReference type="InterPro" id="IPR010998">
    <property type="entry name" value="Integrase_recombinase_N"/>
</dbReference>
<dbReference type="GO" id="GO:0006310">
    <property type="term" value="P:DNA recombination"/>
    <property type="evidence" value="ECO:0007669"/>
    <property type="project" value="UniProtKB-KW"/>
</dbReference>
<evidence type="ECO:0000313" key="5">
    <source>
        <dbReference type="Proteomes" id="UP000220102"/>
    </source>
</evidence>
<feature type="region of interest" description="Disordered" evidence="3">
    <location>
        <begin position="270"/>
        <end position="333"/>
    </location>
</feature>
<dbReference type="AlphaFoldDB" id="A0A2A8CYZ3"/>
<dbReference type="OrthoDB" id="9801717at2"/>
<gene>
    <name evidence="4" type="ORF">CRI94_06930</name>
</gene>
<evidence type="ECO:0000256" key="2">
    <source>
        <dbReference type="ARBA" id="ARBA00023172"/>
    </source>
</evidence>
<organism evidence="4 5">
    <name type="scientific">Longibacter salinarum</name>
    <dbReference type="NCBI Taxonomy" id="1850348"/>
    <lineage>
        <taxon>Bacteria</taxon>
        <taxon>Pseudomonadati</taxon>
        <taxon>Rhodothermota</taxon>
        <taxon>Rhodothermia</taxon>
        <taxon>Rhodothermales</taxon>
        <taxon>Salisaetaceae</taxon>
        <taxon>Longibacter</taxon>
    </lineage>
</organism>
<keyword evidence="1" id="KW-0238">DNA-binding</keyword>
<reference evidence="4 5" key="1">
    <citation type="submission" date="2017-10" db="EMBL/GenBank/DDBJ databases">
        <title>Draft genome of Longibacter Salinarum.</title>
        <authorList>
            <person name="Goh K.M."/>
            <person name="Shamsir M.S."/>
            <person name="Lim S.W."/>
        </authorList>
    </citation>
    <scope>NUCLEOTIDE SEQUENCE [LARGE SCALE GENOMIC DNA]</scope>
    <source>
        <strain evidence="4 5">KCTC 52045</strain>
    </source>
</reference>